<dbReference type="PROSITE" id="PS00237">
    <property type="entry name" value="G_PROTEIN_RECEP_F1_1"/>
    <property type="match status" value="1"/>
</dbReference>
<evidence type="ECO:0000256" key="9">
    <source>
        <dbReference type="SAM" id="MobiDB-lite"/>
    </source>
</evidence>
<keyword evidence="5 10" id="KW-0472">Membrane</keyword>
<organism evidence="12">
    <name type="scientific">Platynereis dumerilii</name>
    <name type="common">Dumeril's clam worm</name>
    <dbReference type="NCBI Taxonomy" id="6359"/>
    <lineage>
        <taxon>Eukaryota</taxon>
        <taxon>Metazoa</taxon>
        <taxon>Spiralia</taxon>
        <taxon>Lophotrochozoa</taxon>
        <taxon>Annelida</taxon>
        <taxon>Polychaeta</taxon>
        <taxon>Errantia</taxon>
        <taxon>Phyllodocida</taxon>
        <taxon>Nereididae</taxon>
        <taxon>Platynereis</taxon>
    </lineage>
</organism>
<feature type="transmembrane region" description="Helical" evidence="10">
    <location>
        <begin position="310"/>
        <end position="328"/>
    </location>
</feature>
<keyword evidence="7 8" id="KW-0807">Transducer</keyword>
<keyword evidence="4 8" id="KW-0297">G-protein coupled receptor</keyword>
<feature type="domain" description="G-protein coupled receptors family 1 profile" evidence="11">
    <location>
        <begin position="58"/>
        <end position="323"/>
    </location>
</feature>
<keyword evidence="3 10" id="KW-1133">Transmembrane helix</keyword>
<dbReference type="Pfam" id="PF00001">
    <property type="entry name" value="7tm_1"/>
    <property type="match status" value="1"/>
</dbReference>
<evidence type="ECO:0000256" key="4">
    <source>
        <dbReference type="ARBA" id="ARBA00023040"/>
    </source>
</evidence>
<reference evidence="12" key="1">
    <citation type="journal article" date="2015" name="Cell Rep.">
        <title>Large-Scale Combinatorial Deorphanization of Platynereis Neuropeptide GPCRs.</title>
        <authorList>
            <person name="Bauknecht P.M."/>
            <person name="Jekely G."/>
        </authorList>
    </citation>
    <scope>NUCLEOTIDE SEQUENCE</scope>
</reference>
<dbReference type="PANTHER" id="PTHR24243:SF230">
    <property type="entry name" value="G-PROTEIN COUPLED RECEPTORS FAMILY 1 PROFILE DOMAIN-CONTAINING PROTEIN"/>
    <property type="match status" value="1"/>
</dbReference>
<dbReference type="PRINTS" id="PR00237">
    <property type="entry name" value="GPCRRHODOPSN"/>
</dbReference>
<feature type="compositionally biased region" description="Polar residues" evidence="9">
    <location>
        <begin position="353"/>
        <end position="376"/>
    </location>
</feature>
<evidence type="ECO:0000313" key="12">
    <source>
        <dbReference type="EMBL" id="AKQ63053.1"/>
    </source>
</evidence>
<feature type="region of interest" description="Disordered" evidence="9">
    <location>
        <begin position="353"/>
        <end position="386"/>
    </location>
</feature>
<accession>A0A0K0PUJ9</accession>
<feature type="transmembrane region" description="Helical" evidence="10">
    <location>
        <begin position="43"/>
        <end position="66"/>
    </location>
</feature>
<protein>
    <submittedName>
        <fullName evidence="12">Orphan G-protein coupled receptor 49</fullName>
    </submittedName>
</protein>
<dbReference type="AlphaFoldDB" id="A0A0K0PUJ9"/>
<evidence type="ECO:0000256" key="10">
    <source>
        <dbReference type="SAM" id="Phobius"/>
    </source>
</evidence>
<dbReference type="PROSITE" id="PS50262">
    <property type="entry name" value="G_PROTEIN_RECEP_F1_2"/>
    <property type="match status" value="1"/>
</dbReference>
<dbReference type="InterPro" id="IPR017452">
    <property type="entry name" value="GPCR_Rhodpsn_7TM"/>
</dbReference>
<sequence>MADPEVYADLGGIPYNVSLDNTSGAPTPGSTQESEWYGLAKTLWIYVAPFIFVVGVIGNVLILIVMMRRKFQGTTTCIYLRLMALADLLVLIIGMVPEWLSANDIVIFKEVHPVTCKLEKFLQYTTGDVSIWILMCFTVDRFIAVCFPFSKTNFCKPGRARFYGFIVLLAAIFKNLCVFWTRGPVYHSSEGDNSSLVLVSNCGRPQPFTYFEKLIRPWIVFALISVLPFLVIVICNVMIIRALIESRVVTSGNKIQSNMEKTYMQMTLMCLSASFAFLVFITPSIVLLIGKPYWDNDSDSYIIAKAVNNQLTYVNHSINFFLYCLSGARFRKELVRTLICCVGHQPTTSSAWETTDGGNTLNRYRMGSSRNSTPISNRKGGSPRNGSMYRKLDLVQSLQPSNKGSIAVVNHTESTA</sequence>
<dbReference type="CDD" id="cd14978">
    <property type="entry name" value="7tmA_FMRFamide_R-like"/>
    <property type="match status" value="1"/>
</dbReference>
<feature type="transmembrane region" description="Helical" evidence="10">
    <location>
        <begin position="78"/>
        <end position="96"/>
    </location>
</feature>
<dbReference type="GO" id="GO:0005886">
    <property type="term" value="C:plasma membrane"/>
    <property type="evidence" value="ECO:0007669"/>
    <property type="project" value="TreeGrafter"/>
</dbReference>
<evidence type="ECO:0000256" key="8">
    <source>
        <dbReference type="RuleBase" id="RU000688"/>
    </source>
</evidence>
<evidence type="ECO:0000256" key="3">
    <source>
        <dbReference type="ARBA" id="ARBA00022989"/>
    </source>
</evidence>
<keyword evidence="2 8" id="KW-0812">Transmembrane</keyword>
<feature type="transmembrane region" description="Helical" evidence="10">
    <location>
        <begin position="218"/>
        <end position="244"/>
    </location>
</feature>
<dbReference type="EMBL" id="KP293999">
    <property type="protein sequence ID" value="AKQ63053.1"/>
    <property type="molecule type" value="mRNA"/>
</dbReference>
<dbReference type="InterPro" id="IPR000276">
    <property type="entry name" value="GPCR_Rhodpsn"/>
</dbReference>
<feature type="transmembrane region" description="Helical" evidence="10">
    <location>
        <begin position="129"/>
        <end position="150"/>
    </location>
</feature>
<dbReference type="Gene3D" id="1.20.1070.10">
    <property type="entry name" value="Rhodopsin 7-helix transmembrane proteins"/>
    <property type="match status" value="1"/>
</dbReference>
<evidence type="ECO:0000256" key="1">
    <source>
        <dbReference type="ARBA" id="ARBA00004141"/>
    </source>
</evidence>
<comment type="similarity">
    <text evidence="8">Belongs to the G-protein coupled receptor 1 family.</text>
</comment>
<evidence type="ECO:0000256" key="6">
    <source>
        <dbReference type="ARBA" id="ARBA00023170"/>
    </source>
</evidence>
<feature type="transmembrane region" description="Helical" evidence="10">
    <location>
        <begin position="265"/>
        <end position="290"/>
    </location>
</feature>
<feature type="transmembrane region" description="Helical" evidence="10">
    <location>
        <begin position="162"/>
        <end position="181"/>
    </location>
</feature>
<keyword evidence="6 8" id="KW-0675">Receptor</keyword>
<dbReference type="GO" id="GO:0004930">
    <property type="term" value="F:G protein-coupled receptor activity"/>
    <property type="evidence" value="ECO:0007669"/>
    <property type="project" value="UniProtKB-KW"/>
</dbReference>
<evidence type="ECO:0000259" key="11">
    <source>
        <dbReference type="PROSITE" id="PS50262"/>
    </source>
</evidence>
<evidence type="ECO:0000256" key="7">
    <source>
        <dbReference type="ARBA" id="ARBA00023224"/>
    </source>
</evidence>
<evidence type="ECO:0000256" key="2">
    <source>
        <dbReference type="ARBA" id="ARBA00022692"/>
    </source>
</evidence>
<evidence type="ECO:0000256" key="5">
    <source>
        <dbReference type="ARBA" id="ARBA00023136"/>
    </source>
</evidence>
<comment type="subcellular location">
    <subcellularLocation>
        <location evidence="1">Membrane</location>
        <topology evidence="1">Multi-pass membrane protein</topology>
    </subcellularLocation>
</comment>
<dbReference type="PANTHER" id="PTHR24243">
    <property type="entry name" value="G-PROTEIN COUPLED RECEPTOR"/>
    <property type="match status" value="1"/>
</dbReference>
<proteinExistence type="evidence at transcript level"/>
<dbReference type="SUPFAM" id="SSF81321">
    <property type="entry name" value="Family A G protein-coupled receptor-like"/>
    <property type="match status" value="1"/>
</dbReference>
<name>A0A0K0PUJ9_PLADU</name>